<dbReference type="GO" id="GO:0018279">
    <property type="term" value="P:protein N-linked glycosylation via asparagine"/>
    <property type="evidence" value="ECO:0007669"/>
    <property type="project" value="EnsemblFungi"/>
</dbReference>
<dbReference type="OMA" id="WTCRIKE"/>
<dbReference type="EC" id="3.6.1.42" evidence="5"/>
<dbReference type="CDD" id="cd24040">
    <property type="entry name" value="ASKHA_NBD_GDA1"/>
    <property type="match status" value="1"/>
</dbReference>
<accession>B6JYD5</accession>
<organism evidence="11 13">
    <name type="scientific">Schizosaccharomyces japonicus (strain yFS275 / FY16936)</name>
    <name type="common">Fission yeast</name>
    <dbReference type="NCBI Taxonomy" id="402676"/>
    <lineage>
        <taxon>Eukaryota</taxon>
        <taxon>Fungi</taxon>
        <taxon>Dikarya</taxon>
        <taxon>Ascomycota</taxon>
        <taxon>Taphrinomycotina</taxon>
        <taxon>Schizosaccharomycetes</taxon>
        <taxon>Schizosaccharomycetales</taxon>
        <taxon>Schizosaccharomycetaceae</taxon>
        <taxon>Schizosaccharomyces</taxon>
    </lineage>
</organism>
<evidence type="ECO:0000256" key="4">
    <source>
        <dbReference type="ARBA" id="ARBA00037742"/>
    </source>
</evidence>
<evidence type="ECO:0000256" key="3">
    <source>
        <dbReference type="ARBA" id="ARBA00022801"/>
    </source>
</evidence>
<evidence type="ECO:0000313" key="13">
    <source>
        <dbReference type="Proteomes" id="UP000001744"/>
    </source>
</evidence>
<evidence type="ECO:0000256" key="5">
    <source>
        <dbReference type="ARBA" id="ARBA00038903"/>
    </source>
</evidence>
<comment type="subcellular location">
    <subcellularLocation>
        <location evidence="1">Golgi apparatus membrane</location>
        <topology evidence="1">Single-pass type II membrane protein</topology>
    </subcellularLocation>
</comment>
<proteinExistence type="inferred from homology"/>
<evidence type="ECO:0000256" key="1">
    <source>
        <dbReference type="ARBA" id="ARBA00004323"/>
    </source>
</evidence>
<dbReference type="GO" id="GO:0016020">
    <property type="term" value="C:membrane"/>
    <property type="evidence" value="ECO:0000318"/>
    <property type="project" value="GO_Central"/>
</dbReference>
<dbReference type="RefSeq" id="XP_002172846.1">
    <property type="nucleotide sequence ID" value="XM_002172810.2"/>
</dbReference>
<feature type="chain" id="PRO_5002847305" description="guanosine-diphosphatase" evidence="10">
    <location>
        <begin position="30"/>
        <end position="508"/>
    </location>
</feature>
<dbReference type="GeneID" id="7052282"/>
<feature type="compositionally biased region" description="Low complexity" evidence="9">
    <location>
        <begin position="48"/>
        <end position="62"/>
    </location>
</feature>
<dbReference type="GO" id="GO:0017111">
    <property type="term" value="F:ribonucleoside triphosphate phosphatase activity"/>
    <property type="evidence" value="ECO:0000318"/>
    <property type="project" value="GO_Central"/>
</dbReference>
<dbReference type="GO" id="GO:0005524">
    <property type="term" value="F:ATP binding"/>
    <property type="evidence" value="ECO:0007669"/>
    <property type="project" value="UniProtKB-KW"/>
</dbReference>
<dbReference type="GO" id="GO:0004382">
    <property type="term" value="F:GDP phosphatase activity"/>
    <property type="evidence" value="ECO:0000318"/>
    <property type="project" value="GO_Central"/>
</dbReference>
<name>B6JYD5_SCHJY</name>
<dbReference type="Gene3D" id="3.30.420.40">
    <property type="match status" value="1"/>
</dbReference>
<dbReference type="Proteomes" id="UP000001744">
    <property type="component" value="Unassembled WGS sequence"/>
</dbReference>
<dbReference type="OrthoDB" id="6372431at2759"/>
<dbReference type="VEuPathDB" id="FungiDB:SJAG_01595"/>
<evidence type="ECO:0000313" key="12">
    <source>
        <dbReference type="JaponicusDB" id="SJAG_01595"/>
    </source>
</evidence>
<dbReference type="GO" id="GO:0045134">
    <property type="term" value="F:UDP phosphatase activity"/>
    <property type="evidence" value="ECO:0000318"/>
    <property type="project" value="GO_Central"/>
</dbReference>
<evidence type="ECO:0000313" key="11">
    <source>
        <dbReference type="EMBL" id="EEB06553.1"/>
    </source>
</evidence>
<keyword evidence="13" id="KW-1185">Reference proteome</keyword>
<dbReference type="GO" id="GO:0006487">
    <property type="term" value="P:protein N-linked glycosylation"/>
    <property type="evidence" value="ECO:0000318"/>
    <property type="project" value="GO_Central"/>
</dbReference>
<feature type="binding site" evidence="7">
    <location>
        <begin position="242"/>
        <end position="246"/>
    </location>
    <ligand>
        <name>ATP</name>
        <dbReference type="ChEBI" id="CHEBI:30616"/>
    </ligand>
</feature>
<evidence type="ECO:0000256" key="6">
    <source>
        <dbReference type="PIRSR" id="PIRSR600407-1"/>
    </source>
</evidence>
<dbReference type="PANTHER" id="PTHR11782:SF83">
    <property type="entry name" value="GUANOSINE-DIPHOSPHATASE"/>
    <property type="match status" value="1"/>
</dbReference>
<comment type="similarity">
    <text evidence="2 8">Belongs to the GDA1/CD39 NTPase family.</text>
</comment>
<reference evidence="11 13" key="1">
    <citation type="journal article" date="2011" name="Science">
        <title>Comparative functional genomics of the fission yeasts.</title>
        <authorList>
            <person name="Rhind N."/>
            <person name="Chen Z."/>
            <person name="Yassour M."/>
            <person name="Thompson D.A."/>
            <person name="Haas B.J."/>
            <person name="Habib N."/>
            <person name="Wapinski I."/>
            <person name="Roy S."/>
            <person name="Lin M.F."/>
            <person name="Heiman D.I."/>
            <person name="Young S.K."/>
            <person name="Furuya K."/>
            <person name="Guo Y."/>
            <person name="Pidoux A."/>
            <person name="Chen H.M."/>
            <person name="Robbertse B."/>
            <person name="Goldberg J.M."/>
            <person name="Aoki K."/>
            <person name="Bayne E.H."/>
            <person name="Berlin A.M."/>
            <person name="Desjardins C.A."/>
            <person name="Dobbs E."/>
            <person name="Dukaj L."/>
            <person name="Fan L."/>
            <person name="FitzGerald M.G."/>
            <person name="French C."/>
            <person name="Gujja S."/>
            <person name="Hansen K."/>
            <person name="Keifenheim D."/>
            <person name="Levin J.Z."/>
            <person name="Mosher R.A."/>
            <person name="Mueller C.A."/>
            <person name="Pfiffner J."/>
            <person name="Priest M."/>
            <person name="Russ C."/>
            <person name="Smialowska A."/>
            <person name="Swoboda P."/>
            <person name="Sykes S.M."/>
            <person name="Vaughn M."/>
            <person name="Vengrova S."/>
            <person name="Yoder R."/>
            <person name="Zeng Q."/>
            <person name="Allshire R."/>
            <person name="Baulcombe D."/>
            <person name="Birren B.W."/>
            <person name="Brown W."/>
            <person name="Ekwall K."/>
            <person name="Kellis M."/>
            <person name="Leatherwood J."/>
            <person name="Levin H."/>
            <person name="Margalit H."/>
            <person name="Martienssen R."/>
            <person name="Nieduszynski C.A."/>
            <person name="Spatafora J.W."/>
            <person name="Friedman N."/>
            <person name="Dalgaard J.Z."/>
            <person name="Baumann P."/>
            <person name="Niki H."/>
            <person name="Regev A."/>
            <person name="Nusbaum C."/>
        </authorList>
    </citation>
    <scope>NUCLEOTIDE SEQUENCE [LARGE SCALE GENOMIC DNA]</scope>
    <source>
        <strain evidence="13">yFS275 / FY16936</strain>
    </source>
</reference>
<dbReference type="AlphaFoldDB" id="B6JYD5"/>
<protein>
    <recommendedName>
        <fullName evidence="5">guanosine-diphosphatase</fullName>
        <ecNumber evidence="5">3.6.1.42</ecNumber>
    </recommendedName>
</protein>
<dbReference type="GO" id="GO:0009134">
    <property type="term" value="P:nucleoside diphosphate catabolic process"/>
    <property type="evidence" value="ECO:0000318"/>
    <property type="project" value="GO_Central"/>
</dbReference>
<keyword evidence="3 8" id="KW-0378">Hydrolase</keyword>
<comment type="function">
    <text evidence="4">After transfer of sugars to endogenous macromolecular acceptors, the enzyme converts nucleoside diphosphates to nucleoside monophosphates which in turn exit the Golgi lumen in a coupled antiporter reaction, allowing entry of additional nucleotide sugar from the cytosol.</text>
</comment>
<evidence type="ECO:0000256" key="2">
    <source>
        <dbReference type="ARBA" id="ARBA00009283"/>
    </source>
</evidence>
<dbReference type="JaponicusDB" id="SJAG_01595">
    <property type="gene designation" value="gda1"/>
</dbReference>
<evidence type="ECO:0000256" key="9">
    <source>
        <dbReference type="SAM" id="MobiDB-lite"/>
    </source>
</evidence>
<dbReference type="Gene3D" id="3.30.420.150">
    <property type="entry name" value="Exopolyphosphatase. Domain 2"/>
    <property type="match status" value="1"/>
</dbReference>
<keyword evidence="10" id="KW-0732">Signal</keyword>
<dbReference type="STRING" id="402676.B6JYD5"/>
<feature type="active site" description="Proton acceptor" evidence="6">
    <location>
        <position position="211"/>
    </location>
</feature>
<dbReference type="PANTHER" id="PTHR11782">
    <property type="entry name" value="ADENOSINE/GUANOSINE DIPHOSPHATASE"/>
    <property type="match status" value="1"/>
</dbReference>
<keyword evidence="7" id="KW-0547">Nucleotide-binding</keyword>
<dbReference type="PROSITE" id="PS01238">
    <property type="entry name" value="GDA1_CD39_NTPASE"/>
    <property type="match status" value="1"/>
</dbReference>
<keyword evidence="7" id="KW-0067">ATP-binding</keyword>
<dbReference type="eggNOG" id="KOG1385">
    <property type="taxonomic scope" value="Eukaryota"/>
</dbReference>
<feature type="region of interest" description="Disordered" evidence="9">
    <location>
        <begin position="48"/>
        <end position="67"/>
    </location>
</feature>
<dbReference type="Pfam" id="PF01150">
    <property type="entry name" value="GDA1_CD39"/>
    <property type="match status" value="1"/>
</dbReference>
<feature type="signal peptide" evidence="10">
    <location>
        <begin position="1"/>
        <end position="29"/>
    </location>
</feature>
<dbReference type="HOGENOM" id="CLU_010246_4_0_1"/>
<evidence type="ECO:0000256" key="10">
    <source>
        <dbReference type="SAM" id="SignalP"/>
    </source>
</evidence>
<dbReference type="EMBL" id="KE651168">
    <property type="protein sequence ID" value="EEB06553.1"/>
    <property type="molecule type" value="Genomic_DNA"/>
</dbReference>
<sequence>MARPRALLFTVVAAALFLVLWFHVPQLNSSSNFASLDKTDLWTQQDLTSTVDESTTESSQTDANEKSTSELLTSCTVAYDESKSVFQYVVMIDAGSTGSRVHVYKFNNCNPSPVLDDEFFKMSEPGLSSYADDPDAGARSLDELLDYAMEHVPKEYQSCSPIAVKATAGLRLTGPAKAKAILDKVHQHLERDYPFPVVEKGGVEIMDGSMEGVYAWITINYLLGNLNVKPFHSTVAVMDLGGASTQVVFEPKYSSPSETLAEGDHRYVLDYNGDRYTLYQHSHLGYGLKEARKAVHKEIVDAYNVEPKPDSMLHPCLPVDTNITLSLPPASDDTLAQDVVFHGPPFVPAALQCRAYTEKILNKDEHCSLFPCSFNGVHQPRFRETFLNDKIFLISYFYDRMVDIGMPSTFTIEEMKDLADQVCRGPQAWSLFSNVVGAVDALTDEPEWCLDLNYMITLLATGYDIPNRRELHTAKKINGMELGWCLGASLPLLSSETGHWTCKVSKEV</sequence>
<dbReference type="GO" id="GO:0000139">
    <property type="term" value="C:Golgi membrane"/>
    <property type="evidence" value="ECO:0007669"/>
    <property type="project" value="UniProtKB-SubCell"/>
</dbReference>
<evidence type="ECO:0000256" key="8">
    <source>
        <dbReference type="RuleBase" id="RU003833"/>
    </source>
</evidence>
<dbReference type="InterPro" id="IPR000407">
    <property type="entry name" value="GDA1_CD39_NTPase"/>
</dbReference>
<dbReference type="GO" id="GO:0005794">
    <property type="term" value="C:Golgi apparatus"/>
    <property type="evidence" value="ECO:0000318"/>
    <property type="project" value="GO_Central"/>
</dbReference>
<evidence type="ECO:0000256" key="7">
    <source>
        <dbReference type="PIRSR" id="PIRSR600407-2"/>
    </source>
</evidence>
<gene>
    <name evidence="12" type="primary">gda1</name>
    <name evidence="11" type="ORF">SJAG_01595</name>
</gene>